<comment type="caution">
    <text evidence="9">The sequence shown here is derived from an EMBL/GenBank/DDBJ whole genome shotgun (WGS) entry which is preliminary data.</text>
</comment>
<keyword evidence="10" id="KW-1185">Reference proteome</keyword>
<proteinExistence type="inferred from homology"/>
<evidence type="ECO:0000313" key="10">
    <source>
        <dbReference type="Proteomes" id="UP000005824"/>
    </source>
</evidence>
<accession>B4D7Y0</accession>
<dbReference type="AlphaFoldDB" id="B4D7Y0"/>
<reference evidence="9 10" key="1">
    <citation type="journal article" date="2011" name="J. Bacteriol.">
        <title>Genome sequence of Chthoniobacter flavus Ellin428, an aerobic heterotrophic soil bacterium.</title>
        <authorList>
            <person name="Kant R."/>
            <person name="van Passel M.W."/>
            <person name="Palva A."/>
            <person name="Lucas S."/>
            <person name="Lapidus A."/>
            <person name="Glavina Del Rio T."/>
            <person name="Dalin E."/>
            <person name="Tice H."/>
            <person name="Bruce D."/>
            <person name="Goodwin L."/>
            <person name="Pitluck S."/>
            <person name="Larimer F.W."/>
            <person name="Land M.L."/>
            <person name="Hauser L."/>
            <person name="Sangwan P."/>
            <person name="de Vos W.M."/>
            <person name="Janssen P.H."/>
            <person name="Smidt H."/>
        </authorList>
    </citation>
    <scope>NUCLEOTIDE SEQUENCE [LARGE SCALE GENOMIC DNA]</scope>
    <source>
        <strain evidence="9 10">Ellin428</strain>
    </source>
</reference>
<organism evidence="9 10">
    <name type="scientific">Chthoniobacter flavus Ellin428</name>
    <dbReference type="NCBI Taxonomy" id="497964"/>
    <lineage>
        <taxon>Bacteria</taxon>
        <taxon>Pseudomonadati</taxon>
        <taxon>Verrucomicrobiota</taxon>
        <taxon>Spartobacteria</taxon>
        <taxon>Chthoniobacterales</taxon>
        <taxon>Chthoniobacteraceae</taxon>
        <taxon>Chthoniobacter</taxon>
    </lineage>
</organism>
<feature type="chain" id="PRO_5002802941" evidence="8">
    <location>
        <begin position="29"/>
        <end position="475"/>
    </location>
</feature>
<dbReference type="Gene3D" id="1.20.1600.10">
    <property type="entry name" value="Outer membrane efflux proteins (OEP)"/>
    <property type="match status" value="1"/>
</dbReference>
<evidence type="ECO:0000256" key="3">
    <source>
        <dbReference type="ARBA" id="ARBA00022448"/>
    </source>
</evidence>
<evidence type="ECO:0000256" key="8">
    <source>
        <dbReference type="SAM" id="SignalP"/>
    </source>
</evidence>
<evidence type="ECO:0000256" key="4">
    <source>
        <dbReference type="ARBA" id="ARBA00022452"/>
    </source>
</evidence>
<dbReference type="GO" id="GO:0009279">
    <property type="term" value="C:cell outer membrane"/>
    <property type="evidence" value="ECO:0007669"/>
    <property type="project" value="UniProtKB-SubCell"/>
</dbReference>
<gene>
    <name evidence="9" type="ORF">CfE428DRAFT_5020</name>
</gene>
<dbReference type="EMBL" id="ABVL01000019">
    <property type="protein sequence ID" value="EDY17503.1"/>
    <property type="molecule type" value="Genomic_DNA"/>
</dbReference>
<comment type="similarity">
    <text evidence="2">Belongs to the outer membrane factor (OMF) (TC 1.B.17) family.</text>
</comment>
<evidence type="ECO:0000256" key="2">
    <source>
        <dbReference type="ARBA" id="ARBA00007613"/>
    </source>
</evidence>
<evidence type="ECO:0000256" key="7">
    <source>
        <dbReference type="ARBA" id="ARBA00023237"/>
    </source>
</evidence>
<dbReference type="Proteomes" id="UP000005824">
    <property type="component" value="Unassembled WGS sequence"/>
</dbReference>
<dbReference type="GO" id="GO:0015288">
    <property type="term" value="F:porin activity"/>
    <property type="evidence" value="ECO:0007669"/>
    <property type="project" value="TreeGrafter"/>
</dbReference>
<dbReference type="PANTHER" id="PTHR30026:SF20">
    <property type="entry name" value="OUTER MEMBRANE PROTEIN TOLC"/>
    <property type="match status" value="1"/>
</dbReference>
<dbReference type="InterPro" id="IPR051906">
    <property type="entry name" value="TolC-like"/>
</dbReference>
<dbReference type="GO" id="GO:1990281">
    <property type="term" value="C:efflux pump complex"/>
    <property type="evidence" value="ECO:0007669"/>
    <property type="project" value="TreeGrafter"/>
</dbReference>
<dbReference type="GO" id="GO:0015562">
    <property type="term" value="F:efflux transmembrane transporter activity"/>
    <property type="evidence" value="ECO:0007669"/>
    <property type="project" value="InterPro"/>
</dbReference>
<evidence type="ECO:0000313" key="9">
    <source>
        <dbReference type="EMBL" id="EDY17503.1"/>
    </source>
</evidence>
<evidence type="ECO:0000256" key="6">
    <source>
        <dbReference type="ARBA" id="ARBA00023136"/>
    </source>
</evidence>
<dbReference type="InterPro" id="IPR003423">
    <property type="entry name" value="OMP_efflux"/>
</dbReference>
<dbReference type="Pfam" id="PF02321">
    <property type="entry name" value="OEP"/>
    <property type="match status" value="2"/>
</dbReference>
<keyword evidence="3" id="KW-0813">Transport</keyword>
<dbReference type="eggNOG" id="COG1538">
    <property type="taxonomic scope" value="Bacteria"/>
</dbReference>
<feature type="signal peptide" evidence="8">
    <location>
        <begin position="1"/>
        <end position="28"/>
    </location>
</feature>
<keyword evidence="7" id="KW-0998">Cell outer membrane</keyword>
<evidence type="ECO:0000256" key="5">
    <source>
        <dbReference type="ARBA" id="ARBA00022692"/>
    </source>
</evidence>
<dbReference type="SUPFAM" id="SSF56954">
    <property type="entry name" value="Outer membrane efflux proteins (OEP)"/>
    <property type="match status" value="1"/>
</dbReference>
<name>B4D7Y0_9BACT</name>
<keyword evidence="8" id="KW-0732">Signal</keyword>
<dbReference type="InParanoid" id="B4D7Y0"/>
<protein>
    <submittedName>
        <fullName evidence="9">Outer membrane efflux protein</fullName>
    </submittedName>
</protein>
<keyword evidence="5" id="KW-0812">Transmembrane</keyword>
<sequence length="475" mass="52232">MPPRSFLPFRLVPVIVCALVAPAGPLRAVPVKPIKEKETVTGGTLTLEQAYDRALATDQSIHIAYWEIRKANLLPWSALAKLGPQISLNGSYDRHDNASRAVVVHGGTTTVNGITTTVPTTSFDETVHARGGAAEGSVTYVQPLVDLTVFPAYHLGTLTKVAARLEHQFTIRETLFGLVGAFYEVLKQQRLVEVDTETLRLTNEQLDLAQKRANVGEVTRADVLRATVTVEQARQQLVQDQGALDIDRNTLANILNFAPDTPFTVIEPQDYPGNLPVFTDLLSRAYSHREDLKVADIAVDQDIARRNAIIGEYGPRVVAQFDGSAGHNSGFTNNSTHDWDALVSVQVPIFTGGQREVDLLTANRQIEETKLNRDKTAKTVETDVKNAWVTVRTLQQTLKALHAQVVAAEQGYHDLENQYRAGTATSVDVLTALNDLNSARKDLAVQTYGFQVALRNLEQTTGIFQEARVQRSKIP</sequence>
<keyword evidence="6" id="KW-0472">Membrane</keyword>
<evidence type="ECO:0000256" key="1">
    <source>
        <dbReference type="ARBA" id="ARBA00004442"/>
    </source>
</evidence>
<dbReference type="PANTHER" id="PTHR30026">
    <property type="entry name" value="OUTER MEMBRANE PROTEIN TOLC"/>
    <property type="match status" value="1"/>
</dbReference>
<comment type="subcellular location">
    <subcellularLocation>
        <location evidence="1">Cell outer membrane</location>
    </subcellularLocation>
</comment>
<dbReference type="STRING" id="497964.CfE428DRAFT_5020"/>
<keyword evidence="4" id="KW-1134">Transmembrane beta strand</keyword>